<dbReference type="Pfam" id="PF07690">
    <property type="entry name" value="MFS_1"/>
    <property type="match status" value="1"/>
</dbReference>
<evidence type="ECO:0000256" key="5">
    <source>
        <dbReference type="ARBA" id="ARBA00023136"/>
    </source>
</evidence>
<proteinExistence type="inferred from homology"/>
<feature type="transmembrane region" description="Helical" evidence="7">
    <location>
        <begin position="135"/>
        <end position="160"/>
    </location>
</feature>
<name>A0A2J6QT77_HYAVF</name>
<feature type="transmembrane region" description="Helical" evidence="7">
    <location>
        <begin position="343"/>
        <end position="366"/>
    </location>
</feature>
<evidence type="ECO:0000256" key="2">
    <source>
        <dbReference type="ARBA" id="ARBA00022448"/>
    </source>
</evidence>
<evidence type="ECO:0000256" key="7">
    <source>
        <dbReference type="SAM" id="Phobius"/>
    </source>
</evidence>
<feature type="transmembrane region" description="Helical" evidence="7">
    <location>
        <begin position="204"/>
        <end position="226"/>
    </location>
</feature>
<keyword evidence="2" id="KW-0813">Transport</keyword>
<evidence type="ECO:0000313" key="9">
    <source>
        <dbReference type="Proteomes" id="UP000235786"/>
    </source>
</evidence>
<organism evidence="8 9">
    <name type="scientific">Hyaloscypha variabilis (strain UAMH 11265 / GT02V1 / F)</name>
    <name type="common">Meliniomyces variabilis</name>
    <dbReference type="NCBI Taxonomy" id="1149755"/>
    <lineage>
        <taxon>Eukaryota</taxon>
        <taxon>Fungi</taxon>
        <taxon>Dikarya</taxon>
        <taxon>Ascomycota</taxon>
        <taxon>Pezizomycotina</taxon>
        <taxon>Leotiomycetes</taxon>
        <taxon>Helotiales</taxon>
        <taxon>Hyaloscyphaceae</taxon>
        <taxon>Hyaloscypha</taxon>
        <taxon>Hyaloscypha variabilis</taxon>
    </lineage>
</organism>
<dbReference type="PANTHER" id="PTHR43791:SF28">
    <property type="entry name" value="MAJOR FACILITATOR SUPERFAMILY (MFS) PROFILE DOMAIN-CONTAINING PROTEIN"/>
    <property type="match status" value="1"/>
</dbReference>
<evidence type="ECO:0000313" key="8">
    <source>
        <dbReference type="EMBL" id="PMD29430.1"/>
    </source>
</evidence>
<dbReference type="PANTHER" id="PTHR43791">
    <property type="entry name" value="PERMEASE-RELATED"/>
    <property type="match status" value="1"/>
</dbReference>
<dbReference type="GO" id="GO:0016020">
    <property type="term" value="C:membrane"/>
    <property type="evidence" value="ECO:0007669"/>
    <property type="project" value="UniProtKB-SubCell"/>
</dbReference>
<dbReference type="OrthoDB" id="6132182at2759"/>
<keyword evidence="4 7" id="KW-1133">Transmembrane helix</keyword>
<feature type="transmembrane region" description="Helical" evidence="7">
    <location>
        <begin position="276"/>
        <end position="296"/>
    </location>
</feature>
<feature type="transmembrane region" description="Helical" evidence="7">
    <location>
        <begin position="440"/>
        <end position="460"/>
    </location>
</feature>
<dbReference type="InterPro" id="IPR011701">
    <property type="entry name" value="MFS"/>
</dbReference>
<dbReference type="FunFam" id="1.20.1250.20:FF:000065">
    <property type="entry name" value="Putative MFS pantothenate transporter"/>
    <property type="match status" value="1"/>
</dbReference>
<accession>A0A2J6QT77</accession>
<evidence type="ECO:0000256" key="6">
    <source>
        <dbReference type="ARBA" id="ARBA00037968"/>
    </source>
</evidence>
<protein>
    <submittedName>
        <fullName evidence="8">MFS general substrate transporter</fullName>
    </submittedName>
</protein>
<dbReference type="SUPFAM" id="SSF103473">
    <property type="entry name" value="MFS general substrate transporter"/>
    <property type="match status" value="1"/>
</dbReference>
<evidence type="ECO:0000256" key="3">
    <source>
        <dbReference type="ARBA" id="ARBA00022692"/>
    </source>
</evidence>
<reference evidence="8 9" key="1">
    <citation type="submission" date="2016-04" db="EMBL/GenBank/DDBJ databases">
        <title>A degradative enzymes factory behind the ericoid mycorrhizal symbiosis.</title>
        <authorList>
            <consortium name="DOE Joint Genome Institute"/>
            <person name="Martino E."/>
            <person name="Morin E."/>
            <person name="Grelet G."/>
            <person name="Kuo A."/>
            <person name="Kohler A."/>
            <person name="Daghino S."/>
            <person name="Barry K."/>
            <person name="Choi C."/>
            <person name="Cichocki N."/>
            <person name="Clum A."/>
            <person name="Copeland A."/>
            <person name="Hainaut M."/>
            <person name="Haridas S."/>
            <person name="Labutti K."/>
            <person name="Lindquist E."/>
            <person name="Lipzen A."/>
            <person name="Khouja H.-R."/>
            <person name="Murat C."/>
            <person name="Ohm R."/>
            <person name="Olson A."/>
            <person name="Spatafora J."/>
            <person name="Veneault-Fourrey C."/>
            <person name="Henrissat B."/>
            <person name="Grigoriev I."/>
            <person name="Martin F."/>
            <person name="Perotto S."/>
        </authorList>
    </citation>
    <scope>NUCLEOTIDE SEQUENCE [LARGE SCALE GENOMIC DNA]</scope>
    <source>
        <strain evidence="8 9">F</strain>
    </source>
</reference>
<comment type="subcellular location">
    <subcellularLocation>
        <location evidence="1">Membrane</location>
        <topology evidence="1">Multi-pass membrane protein</topology>
    </subcellularLocation>
</comment>
<dbReference type="GO" id="GO:0022857">
    <property type="term" value="F:transmembrane transporter activity"/>
    <property type="evidence" value="ECO:0007669"/>
    <property type="project" value="InterPro"/>
</dbReference>
<feature type="transmembrane region" description="Helical" evidence="7">
    <location>
        <begin position="406"/>
        <end position="428"/>
    </location>
</feature>
<dbReference type="AlphaFoldDB" id="A0A2J6QT77"/>
<dbReference type="EMBL" id="KZ613974">
    <property type="protein sequence ID" value="PMD29430.1"/>
    <property type="molecule type" value="Genomic_DNA"/>
</dbReference>
<feature type="transmembrane region" description="Helical" evidence="7">
    <location>
        <begin position="372"/>
        <end position="394"/>
    </location>
</feature>
<evidence type="ECO:0000256" key="4">
    <source>
        <dbReference type="ARBA" id="ARBA00022989"/>
    </source>
</evidence>
<feature type="transmembrane region" description="Helical" evidence="7">
    <location>
        <begin position="318"/>
        <end position="336"/>
    </location>
</feature>
<feature type="transmembrane region" description="Helical" evidence="7">
    <location>
        <begin position="172"/>
        <end position="192"/>
    </location>
</feature>
<evidence type="ECO:0000256" key="1">
    <source>
        <dbReference type="ARBA" id="ARBA00004141"/>
    </source>
</evidence>
<dbReference type="Proteomes" id="UP000235786">
    <property type="component" value="Unassembled WGS sequence"/>
</dbReference>
<comment type="similarity">
    <text evidence="6">Belongs to the major facilitator superfamily. Allantoate permease family.</text>
</comment>
<sequence length="497" mass="56721">MPSKSTHDLVTAMMNLFQLYLFDWYPSHYSPLERKMLRKLDAVLLSFGCLACKCSQAQPPERNAYVSGMKEDLKLNQNQYSLFGTFYDVGFLLFQIPSILILSRPSFAPWFIPCIEVCWGILTLCQSRLNSGATIYGMRFLLGVLEAPVSSGMLFLFSSWYRPNELFKRSGVWYMSSSLGGIISGQLQAKAYKYLNGVGGLAGWRWLFILDGCISLPIAFIGFWLFPGIPAAKKPWWMTEEEHALSRRRVKDEGIVQSRRTRVFSRALLKRLFTKWHFYVAVVLYAFYLPSCYPTGQMGLWLKLETAKHHHHWTVPQINTYPTGISAVSAVALLLCTSLCMVYPIWIIVTAVQCITMFSIIVMLVWKVPLSLHFLAFYLLGFTTALPPIIVPWVNIVMKDDAEARAVTTGAMITVASAVNAFYPITVFPVLQAPRWRRGYTVEVVFVSMVWILFTLGYFLHRRDLKRVGAFNPPDEEKTEVELIHIEILEEGKSTRD</sequence>
<dbReference type="Gene3D" id="1.20.1250.20">
    <property type="entry name" value="MFS general substrate transporter like domains"/>
    <property type="match status" value="1"/>
</dbReference>
<keyword evidence="5 7" id="KW-0472">Membrane</keyword>
<keyword evidence="3 7" id="KW-0812">Transmembrane</keyword>
<feature type="transmembrane region" description="Helical" evidence="7">
    <location>
        <begin position="81"/>
        <end position="103"/>
    </location>
</feature>
<dbReference type="InterPro" id="IPR036259">
    <property type="entry name" value="MFS_trans_sf"/>
</dbReference>
<keyword evidence="9" id="KW-1185">Reference proteome</keyword>
<gene>
    <name evidence="8" type="ORF">L207DRAFT_549858</name>
</gene>